<sequence length="126" mass="14464">MKFHLLFTKLFLTTFLRSGLECVYPSLVKEFYANLNYNNGLVTSFVRRRSIYLDAKRIGEILGYEEGGLTVYTSRKWDPALNLSYHDALASIFTRISLSDGVTPTHKSLGHVYVQLHRLITHIILP</sequence>
<protein>
    <submittedName>
        <fullName evidence="2">Uncharacterized protein</fullName>
    </submittedName>
</protein>
<evidence type="ECO:0000313" key="2">
    <source>
        <dbReference type="EMBL" id="MED6121059.1"/>
    </source>
</evidence>
<feature type="chain" id="PRO_5047456209" evidence="1">
    <location>
        <begin position="23"/>
        <end position="126"/>
    </location>
</feature>
<comment type="caution">
    <text evidence="2">The sequence shown here is derived from an EMBL/GenBank/DDBJ whole genome shotgun (WGS) entry which is preliminary data.</text>
</comment>
<feature type="signal peptide" evidence="1">
    <location>
        <begin position="1"/>
        <end position="22"/>
    </location>
</feature>
<gene>
    <name evidence="2" type="ORF">PIB30_026547</name>
</gene>
<dbReference type="Proteomes" id="UP001341840">
    <property type="component" value="Unassembled WGS sequence"/>
</dbReference>
<accession>A0ABU6RAN0</accession>
<proteinExistence type="predicted"/>
<name>A0ABU6RAN0_9FABA</name>
<keyword evidence="1" id="KW-0732">Signal</keyword>
<keyword evidence="3" id="KW-1185">Reference proteome</keyword>
<reference evidence="2 3" key="1">
    <citation type="journal article" date="2023" name="Plants (Basel)">
        <title>Bridging the Gap: Combining Genomics and Transcriptomics Approaches to Understand Stylosanthes scabra, an Orphan Legume from the Brazilian Caatinga.</title>
        <authorList>
            <person name="Ferreira-Neto J.R.C."/>
            <person name="da Silva M.D."/>
            <person name="Binneck E."/>
            <person name="de Melo N.F."/>
            <person name="da Silva R.H."/>
            <person name="de Melo A.L.T.M."/>
            <person name="Pandolfi V."/>
            <person name="Bustamante F.O."/>
            <person name="Brasileiro-Vidal A.C."/>
            <person name="Benko-Iseppon A.M."/>
        </authorList>
    </citation>
    <scope>NUCLEOTIDE SEQUENCE [LARGE SCALE GENOMIC DNA]</scope>
    <source>
        <tissue evidence="2">Leaves</tissue>
    </source>
</reference>
<evidence type="ECO:0000313" key="3">
    <source>
        <dbReference type="Proteomes" id="UP001341840"/>
    </source>
</evidence>
<organism evidence="2 3">
    <name type="scientific">Stylosanthes scabra</name>
    <dbReference type="NCBI Taxonomy" id="79078"/>
    <lineage>
        <taxon>Eukaryota</taxon>
        <taxon>Viridiplantae</taxon>
        <taxon>Streptophyta</taxon>
        <taxon>Embryophyta</taxon>
        <taxon>Tracheophyta</taxon>
        <taxon>Spermatophyta</taxon>
        <taxon>Magnoliopsida</taxon>
        <taxon>eudicotyledons</taxon>
        <taxon>Gunneridae</taxon>
        <taxon>Pentapetalae</taxon>
        <taxon>rosids</taxon>
        <taxon>fabids</taxon>
        <taxon>Fabales</taxon>
        <taxon>Fabaceae</taxon>
        <taxon>Papilionoideae</taxon>
        <taxon>50 kb inversion clade</taxon>
        <taxon>dalbergioids sensu lato</taxon>
        <taxon>Dalbergieae</taxon>
        <taxon>Pterocarpus clade</taxon>
        <taxon>Stylosanthes</taxon>
    </lineage>
</organism>
<dbReference type="EMBL" id="JASCZI010030308">
    <property type="protein sequence ID" value="MED6121059.1"/>
    <property type="molecule type" value="Genomic_DNA"/>
</dbReference>
<evidence type="ECO:0000256" key="1">
    <source>
        <dbReference type="SAM" id="SignalP"/>
    </source>
</evidence>